<gene>
    <name evidence="8" type="primary">106063749</name>
</gene>
<proteinExistence type="inferred from homology"/>
<feature type="compositionally biased region" description="Basic residues" evidence="7">
    <location>
        <begin position="1"/>
        <end position="14"/>
    </location>
</feature>
<dbReference type="VEuPathDB" id="VectorBase:BGLAX_039763"/>
<evidence type="ECO:0000256" key="1">
    <source>
        <dbReference type="ARBA" id="ARBA00004604"/>
    </source>
</evidence>
<evidence type="ECO:0000256" key="7">
    <source>
        <dbReference type="SAM" id="MobiDB-lite"/>
    </source>
</evidence>
<keyword evidence="6" id="KW-0175">Coiled coil</keyword>
<dbReference type="PANTHER" id="PTHR12838">
    <property type="entry name" value="U3 SMALL NUCLEOLAR RNA-ASSOCIATED PROTEIN 11"/>
    <property type="match status" value="1"/>
</dbReference>
<dbReference type="STRING" id="6526.A0A2C9M5P9"/>
<dbReference type="AlphaFoldDB" id="A0A2C9M5P9"/>
<sequence>MSSWKKNKTQKVHRERPQPEDRAHLGMLERKKDYRERAKDFHKKEETIKKLKRKAENRNPDEFYFNMTRTKRLNGDHKLRKEAEPVVTEEQKKMMATQDRRYVLFRLSKELKKFEKLKKTLHMIDSDQKKNSHVIFVDSKEEAKHFDAAKFFDTHPAFIDRAFNRPKMETLKTGKFVTQAEQLQALMEAKDAAYKEMTRRMDRAKELKIIADKLEAKLHTLDKSAKKKCIQQETKKSAAQYVFSFKRQK</sequence>
<dbReference type="GO" id="GO:0032040">
    <property type="term" value="C:small-subunit processome"/>
    <property type="evidence" value="ECO:0007669"/>
    <property type="project" value="UniProtKB-UniRule"/>
</dbReference>
<dbReference type="VEuPathDB" id="VectorBase:BGLB038845"/>
<evidence type="ECO:0000256" key="4">
    <source>
        <dbReference type="ARBA" id="ARBA00023242"/>
    </source>
</evidence>
<evidence type="ECO:0000256" key="2">
    <source>
        <dbReference type="ARBA" id="ARBA00008105"/>
    </source>
</evidence>
<organism evidence="8 9">
    <name type="scientific">Biomphalaria glabrata</name>
    <name type="common">Bloodfluke planorb</name>
    <name type="synonym">Freshwater snail</name>
    <dbReference type="NCBI Taxonomy" id="6526"/>
    <lineage>
        <taxon>Eukaryota</taxon>
        <taxon>Metazoa</taxon>
        <taxon>Spiralia</taxon>
        <taxon>Lophotrochozoa</taxon>
        <taxon>Mollusca</taxon>
        <taxon>Gastropoda</taxon>
        <taxon>Heterobranchia</taxon>
        <taxon>Euthyneura</taxon>
        <taxon>Panpulmonata</taxon>
        <taxon>Hygrophila</taxon>
        <taxon>Lymnaeoidea</taxon>
        <taxon>Planorbidae</taxon>
        <taxon>Biomphalaria</taxon>
    </lineage>
</organism>
<feature type="compositionally biased region" description="Basic and acidic residues" evidence="7">
    <location>
        <begin position="15"/>
        <end position="54"/>
    </location>
</feature>
<dbReference type="GO" id="GO:0006364">
    <property type="term" value="P:rRNA processing"/>
    <property type="evidence" value="ECO:0007669"/>
    <property type="project" value="UniProtKB-UniRule"/>
</dbReference>
<keyword evidence="3 5" id="KW-0698">rRNA processing</keyword>
<evidence type="ECO:0000313" key="9">
    <source>
        <dbReference type="Proteomes" id="UP000076420"/>
    </source>
</evidence>
<evidence type="ECO:0000256" key="6">
    <source>
        <dbReference type="SAM" id="Coils"/>
    </source>
</evidence>
<dbReference type="PANTHER" id="PTHR12838:SF0">
    <property type="entry name" value="U3 SMALL NUCLEOLAR RNA-ASSOCIATED PROTEIN 11-RELATED"/>
    <property type="match status" value="1"/>
</dbReference>
<dbReference type="EnsemblMetazoa" id="BGLB038845-RA">
    <property type="protein sequence ID" value="BGLB038845-PA"/>
    <property type="gene ID" value="BGLB038845"/>
</dbReference>
<dbReference type="KEGG" id="bgt:106063749"/>
<evidence type="ECO:0000313" key="8">
    <source>
        <dbReference type="EnsemblMetazoa" id="BGLB038845-PA"/>
    </source>
</evidence>
<comment type="similarity">
    <text evidence="2 5">Belongs to the UTP11 family.</text>
</comment>
<protein>
    <recommendedName>
        <fullName evidence="5">U3 small nucleolar RNA-associated protein 11</fullName>
        <shortName evidence="5">U3 snoRNA-associated protein 11</shortName>
    </recommendedName>
</protein>
<dbReference type="PIRSF" id="PIRSF015952">
    <property type="entry name" value="U3snoRNP11"/>
    <property type="match status" value="1"/>
</dbReference>
<accession>A0A2C9M5P9</accession>
<dbReference type="OrthoDB" id="29058at2759"/>
<evidence type="ECO:0000256" key="3">
    <source>
        <dbReference type="ARBA" id="ARBA00022552"/>
    </source>
</evidence>
<dbReference type="InterPro" id="IPR007144">
    <property type="entry name" value="SSU_processome_Utp11"/>
</dbReference>
<dbReference type="Proteomes" id="UP000076420">
    <property type="component" value="Unassembled WGS sequence"/>
</dbReference>
<reference evidence="8" key="1">
    <citation type="submission" date="2020-05" db="UniProtKB">
        <authorList>
            <consortium name="EnsemblMetazoa"/>
        </authorList>
    </citation>
    <scope>IDENTIFICATION</scope>
    <source>
        <strain evidence="8">BB02</strain>
    </source>
</reference>
<keyword evidence="4 5" id="KW-0539">Nucleus</keyword>
<feature type="region of interest" description="Disordered" evidence="7">
    <location>
        <begin position="1"/>
        <end position="54"/>
    </location>
</feature>
<comment type="function">
    <text evidence="5">Involved in nucleolar processing of pre-18S ribosomal RNA.</text>
</comment>
<comment type="subunit">
    <text evidence="5">Component of the ribosomal small subunit (SSU) processome.</text>
</comment>
<name>A0A2C9M5P9_BIOGL</name>
<comment type="subcellular location">
    <subcellularLocation>
        <location evidence="1 5">Nucleus</location>
        <location evidence="1 5">Nucleolus</location>
    </subcellularLocation>
</comment>
<dbReference type="Pfam" id="PF03998">
    <property type="entry name" value="Utp11"/>
    <property type="match status" value="1"/>
</dbReference>
<feature type="coiled-coil region" evidence="6">
    <location>
        <begin position="180"/>
        <end position="224"/>
    </location>
</feature>
<evidence type="ECO:0000256" key="5">
    <source>
        <dbReference type="PIRNR" id="PIRNR015952"/>
    </source>
</evidence>